<keyword evidence="2" id="KW-1185">Reference proteome</keyword>
<reference evidence="1 2" key="1">
    <citation type="submission" date="2014-10" db="EMBL/GenBank/DDBJ databases">
        <title>Draft genome of the hookworm Ancylostoma caninum.</title>
        <authorList>
            <person name="Mitreva M."/>
        </authorList>
    </citation>
    <scope>NUCLEOTIDE SEQUENCE [LARGE SCALE GENOMIC DNA]</scope>
    <source>
        <strain evidence="1 2">Baltimore</strain>
    </source>
</reference>
<dbReference type="STRING" id="29170.A0A368F1S3"/>
<dbReference type="EMBL" id="JOJR01022845">
    <property type="protein sequence ID" value="RCN24157.1"/>
    <property type="molecule type" value="Genomic_DNA"/>
</dbReference>
<evidence type="ECO:0000313" key="2">
    <source>
        <dbReference type="Proteomes" id="UP000252519"/>
    </source>
</evidence>
<organism evidence="1 2">
    <name type="scientific">Ancylostoma caninum</name>
    <name type="common">Dog hookworm</name>
    <dbReference type="NCBI Taxonomy" id="29170"/>
    <lineage>
        <taxon>Eukaryota</taxon>
        <taxon>Metazoa</taxon>
        <taxon>Ecdysozoa</taxon>
        <taxon>Nematoda</taxon>
        <taxon>Chromadorea</taxon>
        <taxon>Rhabditida</taxon>
        <taxon>Rhabditina</taxon>
        <taxon>Rhabditomorpha</taxon>
        <taxon>Strongyloidea</taxon>
        <taxon>Ancylostomatidae</taxon>
        <taxon>Ancylostomatinae</taxon>
        <taxon>Ancylostoma</taxon>
    </lineage>
</organism>
<name>A0A368F1S3_ANCCA</name>
<feature type="non-terminal residue" evidence="1">
    <location>
        <position position="94"/>
    </location>
</feature>
<proteinExistence type="predicted"/>
<protein>
    <submittedName>
        <fullName evidence="1">Uncharacterized protein</fullName>
    </submittedName>
</protein>
<comment type="caution">
    <text evidence="1">The sequence shown here is derived from an EMBL/GenBank/DDBJ whole genome shotgun (WGS) entry which is preliminary data.</text>
</comment>
<dbReference type="AlphaFoldDB" id="A0A368F1S3"/>
<dbReference type="Proteomes" id="UP000252519">
    <property type="component" value="Unassembled WGS sequence"/>
</dbReference>
<accession>A0A368F1S3</accession>
<sequence>MVSVLEKSVEKKYISIESMEIFSYCDLKDVPQFSHGYPSLKEELNLKDGVKYHLIHEDGLVAFTDAAENEKHHQNPPILFPLLADIPWTPKIWW</sequence>
<gene>
    <name evidence="1" type="ORF">ANCCAN_30153</name>
</gene>
<evidence type="ECO:0000313" key="1">
    <source>
        <dbReference type="EMBL" id="RCN24157.1"/>
    </source>
</evidence>